<dbReference type="InterPro" id="IPR013325">
    <property type="entry name" value="RNA_pol_sigma_r2"/>
</dbReference>
<feature type="domain" description="RNA polymerase sigma-70 region 2" evidence="6">
    <location>
        <begin position="23"/>
        <end position="87"/>
    </location>
</feature>
<keyword evidence="3" id="KW-0731">Sigma factor</keyword>
<reference evidence="7" key="1">
    <citation type="submission" date="2020-07" db="EMBL/GenBank/DDBJ databases">
        <title>Huge and variable diversity of episymbiotic CPR bacteria and DPANN archaea in groundwater ecosystems.</title>
        <authorList>
            <person name="He C.Y."/>
            <person name="Keren R."/>
            <person name="Whittaker M."/>
            <person name="Farag I.F."/>
            <person name="Doudna J."/>
            <person name="Cate J.H.D."/>
            <person name="Banfield J.F."/>
        </authorList>
    </citation>
    <scope>NUCLEOTIDE SEQUENCE</scope>
    <source>
        <strain evidence="7">NC_groundwater_1664_Pr3_B-0.1um_52_9</strain>
    </source>
</reference>
<protein>
    <submittedName>
        <fullName evidence="7">Sigma-70 family RNA polymerase sigma factor</fullName>
    </submittedName>
</protein>
<dbReference type="NCBIfam" id="TIGR02937">
    <property type="entry name" value="sigma70-ECF"/>
    <property type="match status" value="1"/>
</dbReference>
<dbReference type="InterPro" id="IPR014284">
    <property type="entry name" value="RNA_pol_sigma-70_dom"/>
</dbReference>
<evidence type="ECO:0000256" key="5">
    <source>
        <dbReference type="ARBA" id="ARBA00023163"/>
    </source>
</evidence>
<accession>A0A9D6V5A7</accession>
<name>A0A9D6V5A7_9BACT</name>
<sequence>MNTDGSLIERCNRGEKYAWEEFYRKFLPLVRLAVNRFAREEDKEDLTQETFIQLIKALKHYDSTKSLEPYIMEIARRVAIGHYRKTSASKRGGLNPSSRVNAHDEAQEQGYVSVPAQGEDQEASLIKAQESSLLRKSFQTLSEACRNLLGLRYDRGLAYQEIGDILKVKEATLRVKVARCLSILARRCTESGLGEASNR</sequence>
<dbReference type="PANTHER" id="PTHR43133:SF8">
    <property type="entry name" value="RNA POLYMERASE SIGMA FACTOR HI_1459-RELATED"/>
    <property type="match status" value="1"/>
</dbReference>
<dbReference type="GO" id="GO:0003677">
    <property type="term" value="F:DNA binding"/>
    <property type="evidence" value="ECO:0007669"/>
    <property type="project" value="UniProtKB-KW"/>
</dbReference>
<organism evidence="7 8">
    <name type="scientific">Desulfomonile tiedjei</name>
    <dbReference type="NCBI Taxonomy" id="2358"/>
    <lineage>
        <taxon>Bacteria</taxon>
        <taxon>Pseudomonadati</taxon>
        <taxon>Thermodesulfobacteriota</taxon>
        <taxon>Desulfomonilia</taxon>
        <taxon>Desulfomonilales</taxon>
        <taxon>Desulfomonilaceae</taxon>
        <taxon>Desulfomonile</taxon>
    </lineage>
</organism>
<keyword evidence="4" id="KW-0238">DNA-binding</keyword>
<evidence type="ECO:0000256" key="4">
    <source>
        <dbReference type="ARBA" id="ARBA00023125"/>
    </source>
</evidence>
<evidence type="ECO:0000259" key="6">
    <source>
        <dbReference type="Pfam" id="PF04542"/>
    </source>
</evidence>
<dbReference type="Proteomes" id="UP000807825">
    <property type="component" value="Unassembled WGS sequence"/>
</dbReference>
<proteinExistence type="inferred from homology"/>
<evidence type="ECO:0000313" key="7">
    <source>
        <dbReference type="EMBL" id="MBI5249412.1"/>
    </source>
</evidence>
<evidence type="ECO:0000256" key="2">
    <source>
        <dbReference type="ARBA" id="ARBA00023015"/>
    </source>
</evidence>
<dbReference type="GO" id="GO:0016987">
    <property type="term" value="F:sigma factor activity"/>
    <property type="evidence" value="ECO:0007669"/>
    <property type="project" value="UniProtKB-KW"/>
</dbReference>
<comment type="similarity">
    <text evidence="1">Belongs to the sigma-70 factor family. ECF subfamily.</text>
</comment>
<dbReference type="Gene3D" id="1.10.10.10">
    <property type="entry name" value="Winged helix-like DNA-binding domain superfamily/Winged helix DNA-binding domain"/>
    <property type="match status" value="1"/>
</dbReference>
<dbReference type="Pfam" id="PF04542">
    <property type="entry name" value="Sigma70_r2"/>
    <property type="match status" value="1"/>
</dbReference>
<dbReference type="InterPro" id="IPR039425">
    <property type="entry name" value="RNA_pol_sigma-70-like"/>
</dbReference>
<gene>
    <name evidence="7" type="ORF">HY912_07950</name>
</gene>
<dbReference type="Gene3D" id="1.10.1740.10">
    <property type="match status" value="1"/>
</dbReference>
<evidence type="ECO:0000313" key="8">
    <source>
        <dbReference type="Proteomes" id="UP000807825"/>
    </source>
</evidence>
<comment type="caution">
    <text evidence="7">The sequence shown here is derived from an EMBL/GenBank/DDBJ whole genome shotgun (WGS) entry which is preliminary data.</text>
</comment>
<keyword evidence="5" id="KW-0804">Transcription</keyword>
<dbReference type="EMBL" id="JACRDE010000217">
    <property type="protein sequence ID" value="MBI5249412.1"/>
    <property type="molecule type" value="Genomic_DNA"/>
</dbReference>
<dbReference type="GO" id="GO:0006352">
    <property type="term" value="P:DNA-templated transcription initiation"/>
    <property type="evidence" value="ECO:0007669"/>
    <property type="project" value="InterPro"/>
</dbReference>
<evidence type="ECO:0000256" key="1">
    <source>
        <dbReference type="ARBA" id="ARBA00010641"/>
    </source>
</evidence>
<dbReference type="InterPro" id="IPR007627">
    <property type="entry name" value="RNA_pol_sigma70_r2"/>
</dbReference>
<keyword evidence="2" id="KW-0805">Transcription regulation</keyword>
<dbReference type="AlphaFoldDB" id="A0A9D6V5A7"/>
<dbReference type="PANTHER" id="PTHR43133">
    <property type="entry name" value="RNA POLYMERASE ECF-TYPE SIGMA FACTO"/>
    <property type="match status" value="1"/>
</dbReference>
<dbReference type="InterPro" id="IPR036388">
    <property type="entry name" value="WH-like_DNA-bd_sf"/>
</dbReference>
<evidence type="ECO:0000256" key="3">
    <source>
        <dbReference type="ARBA" id="ARBA00023082"/>
    </source>
</evidence>
<dbReference type="SUPFAM" id="SSF88946">
    <property type="entry name" value="Sigma2 domain of RNA polymerase sigma factors"/>
    <property type="match status" value="1"/>
</dbReference>
<dbReference type="SUPFAM" id="SSF88659">
    <property type="entry name" value="Sigma3 and sigma4 domains of RNA polymerase sigma factors"/>
    <property type="match status" value="1"/>
</dbReference>
<dbReference type="InterPro" id="IPR013324">
    <property type="entry name" value="RNA_pol_sigma_r3/r4-like"/>
</dbReference>